<feature type="transmembrane region" description="Helical" evidence="6">
    <location>
        <begin position="242"/>
        <end position="261"/>
    </location>
</feature>
<dbReference type="PANTHER" id="PTHR33362:SF3">
    <property type="entry name" value="SIALIC ACID TRAP TRANSPORTER PERMEASE PROTEIN SIAT"/>
    <property type="match status" value="1"/>
</dbReference>
<feature type="transmembrane region" description="Helical" evidence="6">
    <location>
        <begin position="217"/>
        <end position="236"/>
    </location>
</feature>
<dbReference type="GO" id="GO:0005886">
    <property type="term" value="C:plasma membrane"/>
    <property type="evidence" value="ECO:0007669"/>
    <property type="project" value="UniProtKB-SubCell"/>
</dbReference>
<evidence type="ECO:0000313" key="7">
    <source>
        <dbReference type="EMBL" id="SHH38832.1"/>
    </source>
</evidence>
<evidence type="ECO:0000256" key="4">
    <source>
        <dbReference type="ARBA" id="ARBA00022989"/>
    </source>
</evidence>
<gene>
    <name evidence="7" type="ORF">SAMN02745196_00200</name>
</gene>
<dbReference type="STRING" id="1121306.SAMN02745196_00200"/>
<evidence type="ECO:0000256" key="3">
    <source>
        <dbReference type="ARBA" id="ARBA00022692"/>
    </source>
</evidence>
<organism evidence="7 8">
    <name type="scientific">Clostridium collagenovorans DSM 3089</name>
    <dbReference type="NCBI Taxonomy" id="1121306"/>
    <lineage>
        <taxon>Bacteria</taxon>
        <taxon>Bacillati</taxon>
        <taxon>Bacillota</taxon>
        <taxon>Clostridia</taxon>
        <taxon>Eubacteriales</taxon>
        <taxon>Clostridiaceae</taxon>
        <taxon>Clostridium</taxon>
    </lineage>
</organism>
<feature type="transmembrane region" description="Helical" evidence="6">
    <location>
        <begin position="187"/>
        <end position="210"/>
    </location>
</feature>
<proteinExistence type="predicted"/>
<feature type="transmembrane region" description="Helical" evidence="6">
    <location>
        <begin position="303"/>
        <end position="325"/>
    </location>
</feature>
<protein>
    <submittedName>
        <fullName evidence="7">Uncharacterized membrane protein YfcC, ion transporter superfamily</fullName>
    </submittedName>
</protein>
<keyword evidence="4 6" id="KW-1133">Transmembrane helix</keyword>
<evidence type="ECO:0000256" key="5">
    <source>
        <dbReference type="ARBA" id="ARBA00023136"/>
    </source>
</evidence>
<feature type="transmembrane region" description="Helical" evidence="6">
    <location>
        <begin position="161"/>
        <end position="181"/>
    </location>
</feature>
<reference evidence="7 8" key="1">
    <citation type="submission" date="2016-11" db="EMBL/GenBank/DDBJ databases">
        <authorList>
            <person name="Jaros S."/>
            <person name="Januszkiewicz K."/>
            <person name="Wedrychowicz H."/>
        </authorList>
    </citation>
    <scope>NUCLEOTIDE SEQUENCE [LARGE SCALE GENOMIC DNA]</scope>
    <source>
        <strain evidence="7 8">DSM 3089</strain>
    </source>
</reference>
<keyword evidence="8" id="KW-1185">Reference proteome</keyword>
<feature type="transmembrane region" description="Helical" evidence="6">
    <location>
        <begin position="399"/>
        <end position="418"/>
    </location>
</feature>
<dbReference type="RefSeq" id="WP_072829173.1">
    <property type="nucleotide sequence ID" value="NZ_FQXP01000003.1"/>
</dbReference>
<keyword evidence="3 6" id="KW-0812">Transmembrane</keyword>
<dbReference type="EMBL" id="FQXP01000003">
    <property type="protein sequence ID" value="SHH38832.1"/>
    <property type="molecule type" value="Genomic_DNA"/>
</dbReference>
<keyword evidence="5 6" id="KW-0472">Membrane</keyword>
<dbReference type="AlphaFoldDB" id="A0A1M5SJQ9"/>
<dbReference type="InterPro" id="IPR004681">
    <property type="entry name" value="TRAP_DctM"/>
</dbReference>
<evidence type="ECO:0000256" key="1">
    <source>
        <dbReference type="ARBA" id="ARBA00004651"/>
    </source>
</evidence>
<dbReference type="Proteomes" id="UP000184526">
    <property type="component" value="Unassembled WGS sequence"/>
</dbReference>
<dbReference type="Pfam" id="PF03606">
    <property type="entry name" value="DcuC"/>
    <property type="match status" value="1"/>
</dbReference>
<keyword evidence="2" id="KW-1003">Cell membrane</keyword>
<evidence type="ECO:0000256" key="6">
    <source>
        <dbReference type="SAM" id="Phobius"/>
    </source>
</evidence>
<dbReference type="GO" id="GO:0022857">
    <property type="term" value="F:transmembrane transporter activity"/>
    <property type="evidence" value="ECO:0007669"/>
    <property type="project" value="TreeGrafter"/>
</dbReference>
<feature type="transmembrane region" description="Helical" evidence="6">
    <location>
        <begin position="331"/>
        <end position="347"/>
    </location>
</feature>
<feature type="transmembrane region" description="Helical" evidence="6">
    <location>
        <begin position="481"/>
        <end position="502"/>
    </location>
</feature>
<comment type="subcellular location">
    <subcellularLocation>
        <location evidence="1">Cell membrane</location>
        <topology evidence="1">Multi-pass membrane protein</topology>
    </subcellularLocation>
</comment>
<sequence length="506" mass="54795">MAKQANKTKKKRSFPTAFTVLFIVLILSALLTFIIPSGSYVKLSYDSDKSVFTLLSPNGDTKEMPATQETLDKLNVKATLEKFTDGSIKKPVSVPGTYEKIEQNPQGLKEIIQAPILGVYDTIDIIMFVFIIGGVIGVLNFSGAFNAGIASLSRITKGREYILIIFVTFLIALGGTTFGMAEETIALYPILVPIFLAANYDVLVCIAAIYMGSSIGTMFSTTNPFSAVIGSNAAGISFMDGLTFRVVGLVLAIIITLVYILRYAKKVKADPTKSLIYDQKEEIQKKFSIDKGEAPKLTLRLKLMLIIFAATFVIMIYGVAVKGWWFTEMTALFLVSGIILGILSGMGEKQFVNKFVEGAADLISVALVIGVARSINIVLESGGIADSILNFFSTAITGMNSNIFIILMLAIFVILGFFIPSSSGLAVLSIPIMAPLADAVGLPRDVIISSYLYGIGLIAFITPTGLILATLSMVEVTYDKWLKFIMPLMGYLALFSAVMLLIQVNF</sequence>
<evidence type="ECO:0000256" key="2">
    <source>
        <dbReference type="ARBA" id="ARBA00022475"/>
    </source>
</evidence>
<accession>A0A1M5SJQ9</accession>
<dbReference type="InterPro" id="IPR018385">
    <property type="entry name" value="C4_dicarb_anaerob_car-like"/>
</dbReference>
<dbReference type="PANTHER" id="PTHR33362">
    <property type="entry name" value="SIALIC ACID TRAP TRANSPORTER PERMEASE PROTEIN SIAT-RELATED"/>
    <property type="match status" value="1"/>
</dbReference>
<feature type="transmembrane region" description="Helical" evidence="6">
    <location>
        <begin position="448"/>
        <end position="469"/>
    </location>
</feature>
<dbReference type="OrthoDB" id="255482at2"/>
<feature type="transmembrane region" description="Helical" evidence="6">
    <location>
        <begin position="12"/>
        <end position="35"/>
    </location>
</feature>
<name>A0A1M5SJQ9_9CLOT</name>
<evidence type="ECO:0000313" key="8">
    <source>
        <dbReference type="Proteomes" id="UP000184526"/>
    </source>
</evidence>
<feature type="transmembrane region" description="Helical" evidence="6">
    <location>
        <begin position="125"/>
        <end position="149"/>
    </location>
</feature>